<feature type="chain" id="PRO_5003784690" description="Epidermal growth factor receptor-like transmembrane-juxtamembrane segment domain-containing protein" evidence="10">
    <location>
        <begin position="24"/>
        <end position="718"/>
    </location>
</feature>
<dbReference type="GO" id="GO:0005524">
    <property type="term" value="F:ATP binding"/>
    <property type="evidence" value="ECO:0007669"/>
    <property type="project" value="UniProtKB-KW"/>
</dbReference>
<dbReference type="GO" id="GO:0016020">
    <property type="term" value="C:membrane"/>
    <property type="evidence" value="ECO:0007669"/>
    <property type="project" value="UniProtKB-SubCell"/>
</dbReference>
<evidence type="ECO:0000256" key="2">
    <source>
        <dbReference type="ARBA" id="ARBA00022553"/>
    </source>
</evidence>
<feature type="region of interest" description="Disordered" evidence="8">
    <location>
        <begin position="649"/>
        <end position="718"/>
    </location>
</feature>
<feature type="compositionally biased region" description="Basic and acidic residues" evidence="8">
    <location>
        <begin position="382"/>
        <end position="391"/>
    </location>
</feature>
<dbReference type="InterPro" id="IPR049328">
    <property type="entry name" value="TM_ErbB1"/>
</dbReference>
<keyword evidence="3 9" id="KW-0812">Transmembrane</keyword>
<evidence type="ECO:0000256" key="3">
    <source>
        <dbReference type="ARBA" id="ARBA00022692"/>
    </source>
</evidence>
<keyword evidence="10" id="KW-0732">Signal</keyword>
<evidence type="ECO:0000256" key="8">
    <source>
        <dbReference type="SAM" id="MobiDB-lite"/>
    </source>
</evidence>
<dbReference type="Pfam" id="PF21314">
    <property type="entry name" value="TM_ErbB1"/>
    <property type="match status" value="1"/>
</dbReference>
<feature type="compositionally biased region" description="Basic and acidic residues" evidence="8">
    <location>
        <begin position="689"/>
        <end position="718"/>
    </location>
</feature>
<dbReference type="GeneID" id="25986936"/>
<keyword evidence="7 9" id="KW-0472">Membrane</keyword>
<gene>
    <name evidence="12" type="ORF">A1Q1_03423</name>
</gene>
<feature type="compositionally biased region" description="Basic residues" evidence="8">
    <location>
        <begin position="556"/>
        <end position="566"/>
    </location>
</feature>
<evidence type="ECO:0000256" key="4">
    <source>
        <dbReference type="ARBA" id="ARBA00022741"/>
    </source>
</evidence>
<evidence type="ECO:0000313" key="12">
    <source>
        <dbReference type="EMBL" id="EJT47646.1"/>
    </source>
</evidence>
<feature type="region of interest" description="Disordered" evidence="8">
    <location>
        <begin position="438"/>
        <end position="489"/>
    </location>
</feature>
<dbReference type="KEGG" id="tasa:A1Q1_03423"/>
<evidence type="ECO:0000256" key="10">
    <source>
        <dbReference type="SAM" id="SignalP"/>
    </source>
</evidence>
<organism evidence="12 13">
    <name type="scientific">Trichosporon asahii var. asahii (strain ATCC 90039 / CBS 2479 / JCM 2466 / KCTC 7840 / NBRC 103889/ NCYC 2677 / UAMH 7654)</name>
    <name type="common">Yeast</name>
    <dbReference type="NCBI Taxonomy" id="1186058"/>
    <lineage>
        <taxon>Eukaryota</taxon>
        <taxon>Fungi</taxon>
        <taxon>Dikarya</taxon>
        <taxon>Basidiomycota</taxon>
        <taxon>Agaricomycotina</taxon>
        <taxon>Tremellomycetes</taxon>
        <taxon>Trichosporonales</taxon>
        <taxon>Trichosporonaceae</taxon>
        <taxon>Trichosporon</taxon>
    </lineage>
</organism>
<evidence type="ECO:0000256" key="1">
    <source>
        <dbReference type="ARBA" id="ARBA00004167"/>
    </source>
</evidence>
<dbReference type="VEuPathDB" id="FungiDB:A1Q1_03423"/>
<evidence type="ECO:0000256" key="6">
    <source>
        <dbReference type="ARBA" id="ARBA00022989"/>
    </source>
</evidence>
<name>J5SUU2_TRIAS</name>
<dbReference type="PANTHER" id="PTHR15549">
    <property type="entry name" value="PAIRED IMMUNOGLOBULIN-LIKE TYPE 2 RECEPTOR"/>
    <property type="match status" value="1"/>
</dbReference>
<feature type="compositionally biased region" description="Polar residues" evidence="8">
    <location>
        <begin position="600"/>
        <end position="621"/>
    </location>
</feature>
<keyword evidence="5" id="KW-0067">ATP-binding</keyword>
<dbReference type="PANTHER" id="PTHR15549:SF26">
    <property type="entry name" value="AXIAL BUDDING PATTERN PROTEIN 2-RELATED"/>
    <property type="match status" value="1"/>
</dbReference>
<feature type="domain" description="Epidermal growth factor receptor-like transmembrane-juxtamembrane segment" evidence="11">
    <location>
        <begin position="410"/>
        <end position="436"/>
    </location>
</feature>
<dbReference type="EMBL" id="ALBS01000233">
    <property type="protein sequence ID" value="EJT47646.1"/>
    <property type="molecule type" value="Genomic_DNA"/>
</dbReference>
<evidence type="ECO:0000256" key="5">
    <source>
        <dbReference type="ARBA" id="ARBA00022840"/>
    </source>
</evidence>
<dbReference type="Gene3D" id="1.20.5.510">
    <property type="entry name" value="Single helix bin"/>
    <property type="match status" value="1"/>
</dbReference>
<accession>J5SUU2</accession>
<sequence>MRRLRHLVLALALSVGAHFGVKAEEHIPTPNAEFNVTLAIADTSVAVGPQSWSTTYSNLNNGTAVEPGTPGIGQPGLIRNGTAPYPTLRLPGGVTAAYVYGKPDGVSQVKFRYAGDESEVGVLASDEEGMFAKIENLEFFKRTPQGEYGNVEVMLEGIGGQPLDPEAKPTIERVVVTTGIMSQGCVSIAVPEADVSSETIADAKVTTWPLLSNYMFDTRGGALRFENGTAAPGATAANWTLSYEYAFSVTGQGDWGVFKLDGPTFAVAPKGASLHVVVPPNSSWIGVNATRGPTFGELQIKEDVKIDGYAPQTVSTKDTAYGKDQLVWFRSLDPRVQYNLTLFPSLLDEKSAVGINSITFYSGLGDGEYPDPNAKNATGKDGVGKGDKSSDAETGTDSAPKKKKSNAGAIAGGVVGGVVGLLLLILLLWCCMRRRRRREDPVTRHASGPTAPQAATIKSNSYTPHGYGGAYEPLPRHSHSNSQHSYPYEPYEPWGTGSLRSESALAVNSGSDVGANTVTATGGAPIGGAKLERKASIKKRGGVPWPLVTRGSQKSKSSKGSHHTRGTHGTEKTERTDAARHGRERSDRRDTRETRDTGHSQPKSNSSCGSGRTDDTPNSSVPWGLQAQGDTLRTLSTLSTVSVPLSAVGVPSGQSGPAPWQDVPRATDAGSVTEEDLMDPPLYNPAWSERPRAQRARSQDPRAHRLQVRENSAHRHTN</sequence>
<feature type="region of interest" description="Disordered" evidence="8">
    <location>
        <begin position="512"/>
        <end position="625"/>
    </location>
</feature>
<feature type="region of interest" description="Disordered" evidence="8">
    <location>
        <begin position="371"/>
        <end position="407"/>
    </location>
</feature>
<comment type="subcellular location">
    <subcellularLocation>
        <location evidence="1">Membrane</location>
        <topology evidence="1">Single-pass membrane protein</topology>
    </subcellularLocation>
</comment>
<feature type="compositionally biased region" description="Basic and acidic residues" evidence="8">
    <location>
        <begin position="568"/>
        <end position="598"/>
    </location>
</feature>
<feature type="transmembrane region" description="Helical" evidence="9">
    <location>
        <begin position="407"/>
        <end position="429"/>
    </location>
</feature>
<feature type="signal peptide" evidence="10">
    <location>
        <begin position="1"/>
        <end position="23"/>
    </location>
</feature>
<evidence type="ECO:0000256" key="9">
    <source>
        <dbReference type="SAM" id="Phobius"/>
    </source>
</evidence>
<evidence type="ECO:0000313" key="13">
    <source>
        <dbReference type="Proteomes" id="UP000002748"/>
    </source>
</evidence>
<reference evidence="12 13" key="1">
    <citation type="journal article" date="2012" name="Eukaryot. Cell">
        <title>Draft genome sequence of CBS 2479, the standard type strain of Trichosporon asahii.</title>
        <authorList>
            <person name="Yang R.Y."/>
            <person name="Li H.T."/>
            <person name="Zhu H."/>
            <person name="Zhou G.P."/>
            <person name="Wang M."/>
            <person name="Wang L."/>
        </authorList>
    </citation>
    <scope>NUCLEOTIDE SEQUENCE [LARGE SCALE GENOMIC DNA]</scope>
    <source>
        <strain evidence="13">ATCC 90039 / CBS 2479 / JCM 2466 / KCTC 7840 / NCYC 2677 / UAMH 7654</strain>
    </source>
</reference>
<evidence type="ECO:0000256" key="7">
    <source>
        <dbReference type="ARBA" id="ARBA00023136"/>
    </source>
</evidence>
<dbReference type="RefSeq" id="XP_014178696.1">
    <property type="nucleotide sequence ID" value="XM_014323221.1"/>
</dbReference>
<dbReference type="HOGENOM" id="CLU_395970_0_0_1"/>
<protein>
    <recommendedName>
        <fullName evidence="11">Epidermal growth factor receptor-like transmembrane-juxtamembrane segment domain-containing protein</fullName>
    </recommendedName>
</protein>
<dbReference type="AlphaFoldDB" id="J5SUU2"/>
<keyword evidence="4" id="KW-0547">Nucleotide-binding</keyword>
<dbReference type="Proteomes" id="UP000002748">
    <property type="component" value="Unassembled WGS sequence"/>
</dbReference>
<keyword evidence="2" id="KW-0597">Phosphoprotein</keyword>
<evidence type="ECO:0000259" key="11">
    <source>
        <dbReference type="Pfam" id="PF21314"/>
    </source>
</evidence>
<comment type="caution">
    <text evidence="12">The sequence shown here is derived from an EMBL/GenBank/DDBJ whole genome shotgun (WGS) entry which is preliminary data.</text>
</comment>
<dbReference type="GO" id="GO:0071944">
    <property type="term" value="C:cell periphery"/>
    <property type="evidence" value="ECO:0007669"/>
    <property type="project" value="UniProtKB-ARBA"/>
</dbReference>
<proteinExistence type="predicted"/>
<dbReference type="InterPro" id="IPR051694">
    <property type="entry name" value="Immunoregulatory_rcpt-like"/>
</dbReference>
<keyword evidence="6 9" id="KW-1133">Transmembrane helix</keyword>